<gene>
    <name evidence="4" type="ORF">GA0116948_102221</name>
</gene>
<dbReference type="STRING" id="1335309.GA0116948_102221"/>
<dbReference type="InterPro" id="IPR050109">
    <property type="entry name" value="HTH-type_TetR-like_transc_reg"/>
</dbReference>
<feature type="DNA-binding region" description="H-T-H motif" evidence="2">
    <location>
        <begin position="31"/>
        <end position="50"/>
    </location>
</feature>
<proteinExistence type="predicted"/>
<evidence type="ECO:0000256" key="1">
    <source>
        <dbReference type="ARBA" id="ARBA00023125"/>
    </source>
</evidence>
<dbReference type="InterPro" id="IPR001647">
    <property type="entry name" value="HTH_TetR"/>
</dbReference>
<dbReference type="PROSITE" id="PS50977">
    <property type="entry name" value="HTH_TETR_2"/>
    <property type="match status" value="1"/>
</dbReference>
<dbReference type="Pfam" id="PF00440">
    <property type="entry name" value="TetR_N"/>
    <property type="match status" value="1"/>
</dbReference>
<dbReference type="PRINTS" id="PR00455">
    <property type="entry name" value="HTHTETR"/>
</dbReference>
<accession>A0A1C4APB2</accession>
<dbReference type="SUPFAM" id="SSF48498">
    <property type="entry name" value="Tetracyclin repressor-like, C-terminal domain"/>
    <property type="match status" value="1"/>
</dbReference>
<evidence type="ECO:0000256" key="2">
    <source>
        <dbReference type="PROSITE-ProRule" id="PRU00335"/>
    </source>
</evidence>
<dbReference type="PANTHER" id="PTHR30328:SF54">
    <property type="entry name" value="HTH-TYPE TRANSCRIPTIONAL REPRESSOR SCO4008"/>
    <property type="match status" value="1"/>
</dbReference>
<dbReference type="Gene3D" id="1.10.10.60">
    <property type="entry name" value="Homeodomain-like"/>
    <property type="match status" value="1"/>
</dbReference>
<dbReference type="InterPro" id="IPR036271">
    <property type="entry name" value="Tet_transcr_reg_TetR-rel_C_sf"/>
</dbReference>
<protein>
    <submittedName>
        <fullName evidence="4">Transcriptional regulator, TetR family</fullName>
    </submittedName>
</protein>
<dbReference type="OrthoDB" id="9802802at2"/>
<dbReference type="SUPFAM" id="SSF46689">
    <property type="entry name" value="Homeodomain-like"/>
    <property type="match status" value="1"/>
</dbReference>
<dbReference type="AlphaFoldDB" id="A0A1C4APB2"/>
<evidence type="ECO:0000313" key="4">
    <source>
        <dbReference type="EMBL" id="SCB96351.1"/>
    </source>
</evidence>
<organism evidence="4 5">
    <name type="scientific">Chitinophaga costaii</name>
    <dbReference type="NCBI Taxonomy" id="1335309"/>
    <lineage>
        <taxon>Bacteria</taxon>
        <taxon>Pseudomonadati</taxon>
        <taxon>Bacteroidota</taxon>
        <taxon>Chitinophagia</taxon>
        <taxon>Chitinophagales</taxon>
        <taxon>Chitinophagaceae</taxon>
        <taxon>Chitinophaga</taxon>
    </lineage>
</organism>
<feature type="domain" description="HTH tetR-type" evidence="3">
    <location>
        <begin position="8"/>
        <end position="68"/>
    </location>
</feature>
<dbReference type="RefSeq" id="WP_089709345.1">
    <property type="nucleotide sequence ID" value="NZ_FMAR01000002.1"/>
</dbReference>
<dbReference type="GO" id="GO:0003677">
    <property type="term" value="F:DNA binding"/>
    <property type="evidence" value="ECO:0007669"/>
    <property type="project" value="UniProtKB-UniRule"/>
</dbReference>
<evidence type="ECO:0000259" key="3">
    <source>
        <dbReference type="PROSITE" id="PS50977"/>
    </source>
</evidence>
<dbReference type="EMBL" id="FMAR01000002">
    <property type="protein sequence ID" value="SCB96351.1"/>
    <property type="molecule type" value="Genomic_DNA"/>
</dbReference>
<dbReference type="PANTHER" id="PTHR30328">
    <property type="entry name" value="TRANSCRIPTIONAL REPRESSOR"/>
    <property type="match status" value="1"/>
</dbReference>
<name>A0A1C4APB2_9BACT</name>
<dbReference type="InterPro" id="IPR009057">
    <property type="entry name" value="Homeodomain-like_sf"/>
</dbReference>
<reference evidence="4 5" key="1">
    <citation type="submission" date="2016-08" db="EMBL/GenBank/DDBJ databases">
        <authorList>
            <person name="Seilhamer J.J."/>
        </authorList>
    </citation>
    <scope>NUCLEOTIDE SEQUENCE [LARGE SCALE GENOMIC DNA]</scope>
    <source>
        <strain evidence="4 5">A37T2</strain>
    </source>
</reference>
<evidence type="ECO:0000313" key="5">
    <source>
        <dbReference type="Proteomes" id="UP000242818"/>
    </source>
</evidence>
<keyword evidence="1 2" id="KW-0238">DNA-binding</keyword>
<keyword evidence="5" id="KW-1185">Reference proteome</keyword>
<dbReference type="Proteomes" id="UP000242818">
    <property type="component" value="Unassembled WGS sequence"/>
</dbReference>
<sequence length="204" mass="23789">MITTDNRDDTKERILDAALKRFIHYGAGKTTMNEIAEDLHCSKAALYYYFPDKHGLHMAVLERISELLFQAVETEMTKMVSASHTLLNILDIKYEFGCRFCQLEIFKIIQEKKLITSEQFQEFRNRELHLLTRIFEAGHAHGEFQLKNANVIAQLYQDTMEGIRYVITDGIPPMDVHSKDNFLKIIQQQRAIAKIFINGLKYKE</sequence>
<dbReference type="Gene3D" id="1.10.357.10">
    <property type="entry name" value="Tetracycline Repressor, domain 2"/>
    <property type="match status" value="1"/>
</dbReference>